<dbReference type="RefSeq" id="WP_096255723.1">
    <property type="nucleotide sequence ID" value="NZ_BAAAVQ010000046.1"/>
</dbReference>
<dbReference type="EC" id="2.3.-.-" evidence="2"/>
<dbReference type="GO" id="GO:0016746">
    <property type="term" value="F:acyltransferase activity"/>
    <property type="evidence" value="ECO:0007669"/>
    <property type="project" value="UniProtKB-KW"/>
</dbReference>
<dbReference type="InterPro" id="IPR000182">
    <property type="entry name" value="GNAT_dom"/>
</dbReference>
<organism evidence="2 3">
    <name type="scientific">Glutamicibacter bergerei</name>
    <dbReference type="NCBI Taxonomy" id="256702"/>
    <lineage>
        <taxon>Bacteria</taxon>
        <taxon>Bacillati</taxon>
        <taxon>Actinomycetota</taxon>
        <taxon>Actinomycetes</taxon>
        <taxon>Micrococcales</taxon>
        <taxon>Micrococcaceae</taxon>
        <taxon>Glutamicibacter</taxon>
    </lineage>
</organism>
<keyword evidence="2" id="KW-0808">Transferase</keyword>
<comment type="caution">
    <text evidence="2">The sequence shown here is derived from an EMBL/GenBank/DDBJ whole genome shotgun (WGS) entry which is preliminary data.</text>
</comment>
<dbReference type="PANTHER" id="PTHR43792">
    <property type="entry name" value="GNAT FAMILY, PUTATIVE (AFU_ORTHOLOGUE AFUA_3G00765)-RELATED-RELATED"/>
    <property type="match status" value="1"/>
</dbReference>
<keyword evidence="3" id="KW-1185">Reference proteome</keyword>
<evidence type="ECO:0000313" key="3">
    <source>
        <dbReference type="Proteomes" id="UP001595884"/>
    </source>
</evidence>
<dbReference type="InterPro" id="IPR051531">
    <property type="entry name" value="N-acetyltransferase"/>
</dbReference>
<dbReference type="Pfam" id="PF13302">
    <property type="entry name" value="Acetyltransf_3"/>
    <property type="match status" value="1"/>
</dbReference>
<proteinExistence type="predicted"/>
<accession>A0ABV9MI01</accession>
<dbReference type="Gene3D" id="3.40.630.30">
    <property type="match status" value="1"/>
</dbReference>
<dbReference type="Proteomes" id="UP001595884">
    <property type="component" value="Unassembled WGS sequence"/>
</dbReference>
<gene>
    <name evidence="2" type="ORF">ACFO7V_02910</name>
</gene>
<keyword evidence="2" id="KW-0012">Acyltransferase</keyword>
<name>A0ABV9MI01_9MICC</name>
<evidence type="ECO:0000259" key="1">
    <source>
        <dbReference type="PROSITE" id="PS51186"/>
    </source>
</evidence>
<dbReference type="InterPro" id="IPR016181">
    <property type="entry name" value="Acyl_CoA_acyltransferase"/>
</dbReference>
<protein>
    <submittedName>
        <fullName evidence="2">GNAT family N-acetyltransferase</fullName>
        <ecNumber evidence="2">2.3.-.-</ecNumber>
    </submittedName>
</protein>
<dbReference type="PROSITE" id="PS51186">
    <property type="entry name" value="GNAT"/>
    <property type="match status" value="1"/>
</dbReference>
<dbReference type="SUPFAM" id="SSF55729">
    <property type="entry name" value="Acyl-CoA N-acyltransferases (Nat)"/>
    <property type="match status" value="1"/>
</dbReference>
<reference evidence="3" key="1">
    <citation type="journal article" date="2019" name="Int. J. Syst. Evol. Microbiol.">
        <title>The Global Catalogue of Microorganisms (GCM) 10K type strain sequencing project: providing services to taxonomists for standard genome sequencing and annotation.</title>
        <authorList>
            <consortium name="The Broad Institute Genomics Platform"/>
            <consortium name="The Broad Institute Genome Sequencing Center for Infectious Disease"/>
            <person name="Wu L."/>
            <person name="Ma J."/>
        </authorList>
    </citation>
    <scope>NUCLEOTIDE SEQUENCE [LARGE SCALE GENOMIC DNA]</scope>
    <source>
        <strain evidence="3">CGMCC 1.12849</strain>
    </source>
</reference>
<dbReference type="CDD" id="cd04301">
    <property type="entry name" value="NAT_SF"/>
    <property type="match status" value="1"/>
</dbReference>
<sequence>MLLPSSITLLPFTNADAEFFAALATDERVVRFIGYGQPWDRQTITACVREALEEEPLDLVGASRWFVATEANEAVGIVFCTRQETCGELGYWVSADQWGRGIGGAMLDSALVIVPRAFGITKLSARVAPGNAASARLLVKRGFKLEKRDEELEHYMLG</sequence>
<dbReference type="EMBL" id="JBHSHE010000011">
    <property type="protein sequence ID" value="MFC4715094.1"/>
    <property type="molecule type" value="Genomic_DNA"/>
</dbReference>
<feature type="domain" description="N-acetyltransferase" evidence="1">
    <location>
        <begin position="7"/>
        <end position="158"/>
    </location>
</feature>
<evidence type="ECO:0000313" key="2">
    <source>
        <dbReference type="EMBL" id="MFC4715094.1"/>
    </source>
</evidence>